<organism evidence="2 3">
    <name type="scientific">Microseira wollei NIES-4236</name>
    <dbReference type="NCBI Taxonomy" id="2530354"/>
    <lineage>
        <taxon>Bacteria</taxon>
        <taxon>Bacillati</taxon>
        <taxon>Cyanobacteriota</taxon>
        <taxon>Cyanophyceae</taxon>
        <taxon>Oscillatoriophycideae</taxon>
        <taxon>Aerosakkonematales</taxon>
        <taxon>Aerosakkonemataceae</taxon>
        <taxon>Microseira</taxon>
    </lineage>
</organism>
<evidence type="ECO:0000313" key="2">
    <source>
        <dbReference type="EMBL" id="GET41132.1"/>
    </source>
</evidence>
<name>A0AAV3XDY1_9CYAN</name>
<sequence>MPTLRKNDTGLAVKILQKVLNCYKYGLKVDGIFEAKTEAAVKDFQKKYKLTVDGIVGSKTYNALADN</sequence>
<evidence type="ECO:0000313" key="3">
    <source>
        <dbReference type="Proteomes" id="UP001050975"/>
    </source>
</evidence>
<dbReference type="SUPFAM" id="SSF47090">
    <property type="entry name" value="PGBD-like"/>
    <property type="match status" value="1"/>
</dbReference>
<dbReference type="InterPro" id="IPR036366">
    <property type="entry name" value="PGBDSf"/>
</dbReference>
<dbReference type="AlphaFoldDB" id="A0AAV3XDY1"/>
<dbReference type="InterPro" id="IPR036365">
    <property type="entry name" value="PGBD-like_sf"/>
</dbReference>
<reference evidence="2" key="1">
    <citation type="submission" date="2019-10" db="EMBL/GenBank/DDBJ databases">
        <title>Draft genome sequece of Microseira wollei NIES-4236.</title>
        <authorList>
            <person name="Yamaguchi H."/>
            <person name="Suzuki S."/>
            <person name="Kawachi M."/>
        </authorList>
    </citation>
    <scope>NUCLEOTIDE SEQUENCE</scope>
    <source>
        <strain evidence="2">NIES-4236</strain>
    </source>
</reference>
<feature type="domain" description="Peptidoglycan binding-like" evidence="1">
    <location>
        <begin position="10"/>
        <end position="64"/>
    </location>
</feature>
<dbReference type="RefSeq" id="WP_226587349.1">
    <property type="nucleotide sequence ID" value="NZ_BLAY01000111.1"/>
</dbReference>
<protein>
    <submittedName>
        <fullName evidence="2">Peptidoglycan-binding domain 1 protein</fullName>
    </submittedName>
</protein>
<accession>A0AAV3XDY1</accession>
<dbReference type="EMBL" id="BLAY01000111">
    <property type="protein sequence ID" value="GET41132.1"/>
    <property type="molecule type" value="Genomic_DNA"/>
</dbReference>
<dbReference type="Gene3D" id="1.10.101.10">
    <property type="entry name" value="PGBD-like superfamily/PGBD"/>
    <property type="match status" value="1"/>
</dbReference>
<gene>
    <name evidence="2" type="ORF">MiSe_59440</name>
</gene>
<dbReference type="InterPro" id="IPR002477">
    <property type="entry name" value="Peptidoglycan-bd-like"/>
</dbReference>
<proteinExistence type="predicted"/>
<dbReference type="Pfam" id="PF01471">
    <property type="entry name" value="PG_binding_1"/>
    <property type="match status" value="1"/>
</dbReference>
<dbReference type="Proteomes" id="UP001050975">
    <property type="component" value="Unassembled WGS sequence"/>
</dbReference>
<comment type="caution">
    <text evidence="2">The sequence shown here is derived from an EMBL/GenBank/DDBJ whole genome shotgun (WGS) entry which is preliminary data.</text>
</comment>
<evidence type="ECO:0000259" key="1">
    <source>
        <dbReference type="Pfam" id="PF01471"/>
    </source>
</evidence>
<keyword evidence="3" id="KW-1185">Reference proteome</keyword>